<dbReference type="STRING" id="666685.R2APBS1_3897"/>
<accession>M4NLK7</accession>
<feature type="transmembrane region" description="Helical" evidence="1">
    <location>
        <begin position="100"/>
        <end position="119"/>
    </location>
</feature>
<proteinExistence type="predicted"/>
<dbReference type="AlphaFoldDB" id="M4NLK7"/>
<feature type="transmembrane region" description="Helical" evidence="1">
    <location>
        <begin position="74"/>
        <end position="94"/>
    </location>
</feature>
<reference evidence="2 3" key="1">
    <citation type="submission" date="2012-04" db="EMBL/GenBank/DDBJ databases">
        <title>Complete genome of Rhodanobacter sp. 2APBS1.</title>
        <authorList>
            <consortium name="US DOE Joint Genome Institute"/>
            <person name="Huntemann M."/>
            <person name="Wei C.-L."/>
            <person name="Han J."/>
            <person name="Detter J.C."/>
            <person name="Han C."/>
            <person name="Tapia R."/>
            <person name="Munk A.C.C."/>
            <person name="Chen A."/>
            <person name="Krypides N."/>
            <person name="Mavromatis K."/>
            <person name="Markowitz V."/>
            <person name="Szeto E."/>
            <person name="Ivanova N."/>
            <person name="Mikhailova N."/>
            <person name="Ovchinnikova G."/>
            <person name="Pagani I."/>
            <person name="Pati A."/>
            <person name="Goodwin L."/>
            <person name="Peters L."/>
            <person name="Pitluck S."/>
            <person name="Woyke T."/>
            <person name="Prakash O."/>
            <person name="Elkins J."/>
            <person name="Brown S."/>
            <person name="Palumbo A."/>
            <person name="Hemme C."/>
            <person name="Zhou J."/>
            <person name="Watson D."/>
            <person name="Jardine P."/>
            <person name="Kostka J."/>
            <person name="Green S."/>
        </authorList>
    </citation>
    <scope>NUCLEOTIDE SEQUENCE [LARGE SCALE GENOMIC DNA]</scope>
    <source>
        <strain evidence="2 3">2APBS1</strain>
    </source>
</reference>
<dbReference type="Proteomes" id="UP000011859">
    <property type="component" value="Chromosome"/>
</dbReference>
<gene>
    <name evidence="2" type="ORF">R2APBS1_3897</name>
</gene>
<dbReference type="HOGENOM" id="CLU_1979822_0_0_6"/>
<evidence type="ECO:0000313" key="3">
    <source>
        <dbReference type="Proteomes" id="UP000011859"/>
    </source>
</evidence>
<protein>
    <submittedName>
        <fullName evidence="2">Uncharacterized protein</fullName>
    </submittedName>
</protein>
<keyword evidence="1" id="KW-0472">Membrane</keyword>
<dbReference type="KEGG" id="rhd:R2APBS1_3897"/>
<name>M4NLK7_9GAMM</name>
<evidence type="ECO:0000313" key="2">
    <source>
        <dbReference type="EMBL" id="AGG90947.1"/>
    </source>
</evidence>
<keyword evidence="3" id="KW-1185">Reference proteome</keyword>
<dbReference type="RefSeq" id="WP_015449164.1">
    <property type="nucleotide sequence ID" value="NC_020541.1"/>
</dbReference>
<keyword evidence="1" id="KW-0812">Transmembrane</keyword>
<organism evidence="2 3">
    <name type="scientific">Rhodanobacter denitrificans</name>
    <dbReference type="NCBI Taxonomy" id="666685"/>
    <lineage>
        <taxon>Bacteria</taxon>
        <taxon>Pseudomonadati</taxon>
        <taxon>Pseudomonadota</taxon>
        <taxon>Gammaproteobacteria</taxon>
        <taxon>Lysobacterales</taxon>
        <taxon>Rhodanobacteraceae</taxon>
        <taxon>Rhodanobacter</taxon>
    </lineage>
</organism>
<feature type="transmembrane region" description="Helical" evidence="1">
    <location>
        <begin position="14"/>
        <end position="34"/>
    </location>
</feature>
<evidence type="ECO:0000256" key="1">
    <source>
        <dbReference type="SAM" id="Phobius"/>
    </source>
</evidence>
<sequence length="126" mass="13451" precursor="true">MKDFTRQPTQKERALAVVLNAALCILFGWLVAFLAFRNMWVAASIFGALLIVTLVLLVRAALGARQALNRKQAHVFTWVLMVLGAGGVAIALLVDGTSAQRFMVLAGSITLFSTGLAGVRGRGHDA</sequence>
<dbReference type="OrthoDB" id="10016204at2"/>
<keyword evidence="1" id="KW-1133">Transmembrane helix</keyword>
<feature type="transmembrane region" description="Helical" evidence="1">
    <location>
        <begin position="40"/>
        <end position="62"/>
    </location>
</feature>
<dbReference type="EMBL" id="CP003470">
    <property type="protein sequence ID" value="AGG90947.1"/>
    <property type="molecule type" value="Genomic_DNA"/>
</dbReference>